<feature type="domain" description="Serine aminopeptidase S33" evidence="1">
    <location>
        <begin position="33"/>
        <end position="303"/>
    </location>
</feature>
<dbReference type="Proteomes" id="UP000546970">
    <property type="component" value="Unassembled WGS sequence"/>
</dbReference>
<evidence type="ECO:0000259" key="1">
    <source>
        <dbReference type="Pfam" id="PF12146"/>
    </source>
</evidence>
<dbReference type="SUPFAM" id="SSF53474">
    <property type="entry name" value="alpha/beta-Hydrolases"/>
    <property type="match status" value="1"/>
</dbReference>
<dbReference type="Pfam" id="PF12146">
    <property type="entry name" value="Hydrolase_4"/>
    <property type="match status" value="1"/>
</dbReference>
<dbReference type="InterPro" id="IPR051044">
    <property type="entry name" value="MAG_DAG_Lipase"/>
</dbReference>
<keyword evidence="3" id="KW-1185">Reference proteome</keyword>
<dbReference type="GO" id="GO:0016787">
    <property type="term" value="F:hydrolase activity"/>
    <property type="evidence" value="ECO:0007669"/>
    <property type="project" value="UniProtKB-KW"/>
</dbReference>
<dbReference type="InterPro" id="IPR029058">
    <property type="entry name" value="AB_hydrolase_fold"/>
</dbReference>
<keyword evidence="2" id="KW-0378">Hydrolase</keyword>
<dbReference type="Gene3D" id="3.40.50.1820">
    <property type="entry name" value="alpha/beta hydrolase"/>
    <property type="match status" value="1"/>
</dbReference>
<comment type="caution">
    <text evidence="2">The sequence shown here is derived from an EMBL/GenBank/DDBJ whole genome shotgun (WGS) entry which is preliminary data.</text>
</comment>
<dbReference type="AlphaFoldDB" id="A0A7X9UC72"/>
<dbReference type="EMBL" id="JABBCP010000002">
    <property type="protein sequence ID" value="NMF55778.1"/>
    <property type="molecule type" value="Genomic_DNA"/>
</dbReference>
<dbReference type="InterPro" id="IPR022742">
    <property type="entry name" value="Hydrolase_4"/>
</dbReference>
<gene>
    <name evidence="2" type="ORF">HF320_05495</name>
</gene>
<dbReference type="PANTHER" id="PTHR11614">
    <property type="entry name" value="PHOSPHOLIPASE-RELATED"/>
    <property type="match status" value="1"/>
</dbReference>
<evidence type="ECO:0000313" key="3">
    <source>
        <dbReference type="Proteomes" id="UP000546970"/>
    </source>
</evidence>
<reference evidence="2 3" key="1">
    <citation type="submission" date="2020-04" db="EMBL/GenBank/DDBJ databases">
        <title>Collinsella sp. KGMB02528 nov., an anaerobic actinobacterium isolated from human feces.</title>
        <authorList>
            <person name="Han K.-I."/>
            <person name="Eom M.K."/>
            <person name="Kim J.-S."/>
            <person name="Lee K.C."/>
            <person name="Suh M.K."/>
            <person name="Park S.-H."/>
            <person name="Lee J.H."/>
            <person name="Kang S.W."/>
            <person name="Park J.-E."/>
            <person name="Oh B.S."/>
            <person name="Yu S.Y."/>
            <person name="Choi S.-H."/>
            <person name="Lee D.H."/>
            <person name="Yoon H."/>
            <person name="Kim B.-Y."/>
            <person name="Lee J.H."/>
            <person name="Lee J.-S."/>
        </authorList>
    </citation>
    <scope>NUCLEOTIDE SEQUENCE [LARGE SCALE GENOMIC DNA]</scope>
    <source>
        <strain evidence="2 3">KGMB02528</strain>
    </source>
</reference>
<proteinExistence type="predicted"/>
<organism evidence="2 3">
    <name type="scientific">Collinsella acetigenes</name>
    <dbReference type="NCBI Taxonomy" id="2713419"/>
    <lineage>
        <taxon>Bacteria</taxon>
        <taxon>Bacillati</taxon>
        <taxon>Actinomycetota</taxon>
        <taxon>Coriobacteriia</taxon>
        <taxon>Coriobacteriales</taxon>
        <taxon>Coriobacteriaceae</taxon>
        <taxon>Collinsella</taxon>
    </lineage>
</organism>
<dbReference type="RefSeq" id="WP_169277388.1">
    <property type="nucleotide sequence ID" value="NZ_JABBCP010000002.1"/>
</dbReference>
<name>A0A7X9UC72_9ACTN</name>
<evidence type="ECO:0000313" key="2">
    <source>
        <dbReference type="EMBL" id="NMF55778.1"/>
    </source>
</evidence>
<accession>A0A7X9UC72</accession>
<protein>
    <submittedName>
        <fullName evidence="2">Alpha/beta hydrolase</fullName>
    </submittedName>
</protein>
<sequence length="321" mass="34773">MVTTSISYPSHDGSSAIRALLWEPQDVHDGLRAPRGLIQLVHGMSEHVERYADFAAYLCSQGFAVCANDHVGHGKSVSCEEDLGHMPLRGGADILVADVHELRCRVMESFAATYPDSHIPYAIFGHSMGSFVTRVYLTRHAFGVDAALICGTGQQPMLMAVAGRAITGLIARARGERYRSKLADSLGAGAYSKAIKDARTPLDWLSTDEAVVDEYIADPRCGQMFSVGAYATLATLVKEAVSSKGAQRVPKGLPLLFIAGAEDPVGDCGRGVRAAVKEYRDAGVERVDLKIYEGARHEILNEPIRQDMYADCVFWLGEQGL</sequence>